<dbReference type="PANTHER" id="PTHR43394">
    <property type="entry name" value="ATP-DEPENDENT PERMEASE MDL1, MITOCHONDRIAL"/>
    <property type="match status" value="1"/>
</dbReference>
<evidence type="ECO:0000256" key="1">
    <source>
        <dbReference type="ARBA" id="ARBA00004651"/>
    </source>
</evidence>
<dbReference type="Pfam" id="PF00005">
    <property type="entry name" value="ABC_tran"/>
    <property type="match status" value="1"/>
</dbReference>
<feature type="transmembrane region" description="Helical" evidence="8">
    <location>
        <begin position="39"/>
        <end position="64"/>
    </location>
</feature>
<keyword evidence="7 8" id="KW-0472">Membrane</keyword>
<dbReference type="InterPro" id="IPR003439">
    <property type="entry name" value="ABC_transporter-like_ATP-bd"/>
</dbReference>
<dbReference type="InterPro" id="IPR039421">
    <property type="entry name" value="Type_1_exporter"/>
</dbReference>
<evidence type="ECO:0000259" key="9">
    <source>
        <dbReference type="PROSITE" id="PS50893"/>
    </source>
</evidence>
<dbReference type="PROSITE" id="PS00211">
    <property type="entry name" value="ABC_TRANSPORTER_1"/>
    <property type="match status" value="1"/>
</dbReference>
<evidence type="ECO:0000256" key="3">
    <source>
        <dbReference type="ARBA" id="ARBA00022692"/>
    </source>
</evidence>
<protein>
    <submittedName>
        <fullName evidence="11">Multidrug ABC transporter ATP-binding protein</fullName>
    </submittedName>
</protein>
<dbReference type="RefSeq" id="WP_102769237.1">
    <property type="nucleotide sequence ID" value="NZ_POSP01000003.1"/>
</dbReference>
<dbReference type="OrthoDB" id="8554730at2"/>
<reference evidence="11 12" key="1">
    <citation type="submission" date="2018-01" db="EMBL/GenBank/DDBJ databases">
        <title>Draft genome sequence of Paucibacter aquatile CR182 isolated from freshwater of the Nakdong River.</title>
        <authorList>
            <person name="Choi A."/>
            <person name="Chung E.J."/>
        </authorList>
    </citation>
    <scope>NUCLEOTIDE SEQUENCE [LARGE SCALE GENOMIC DNA]</scope>
    <source>
        <strain evidence="11 12">CR182</strain>
    </source>
</reference>
<accession>A0A2N8L0S0</accession>
<feature type="domain" description="ABC transporter" evidence="9">
    <location>
        <begin position="361"/>
        <end position="600"/>
    </location>
</feature>
<dbReference type="InterPro" id="IPR027417">
    <property type="entry name" value="P-loop_NTPase"/>
</dbReference>
<dbReference type="AlphaFoldDB" id="A0A2N8L0S0"/>
<evidence type="ECO:0000256" key="8">
    <source>
        <dbReference type="SAM" id="Phobius"/>
    </source>
</evidence>
<keyword evidence="5 11" id="KW-0067">ATP-binding</keyword>
<keyword evidence="4" id="KW-0547">Nucleotide-binding</keyword>
<organism evidence="11 12">
    <name type="scientific">Kinneretia aquatilis</name>
    <dbReference type="NCBI Taxonomy" id="2070761"/>
    <lineage>
        <taxon>Bacteria</taxon>
        <taxon>Pseudomonadati</taxon>
        <taxon>Pseudomonadota</taxon>
        <taxon>Betaproteobacteria</taxon>
        <taxon>Burkholderiales</taxon>
        <taxon>Sphaerotilaceae</taxon>
        <taxon>Roseateles</taxon>
    </lineage>
</organism>
<dbReference type="GO" id="GO:0005886">
    <property type="term" value="C:plasma membrane"/>
    <property type="evidence" value="ECO:0007669"/>
    <property type="project" value="UniProtKB-SubCell"/>
</dbReference>
<feature type="transmembrane region" description="Helical" evidence="8">
    <location>
        <begin position="182"/>
        <end position="203"/>
    </location>
</feature>
<dbReference type="SMART" id="SM00382">
    <property type="entry name" value="AAA"/>
    <property type="match status" value="1"/>
</dbReference>
<sequence>MRFAWFERRVDPFPDAPPPRPPQGFFPFVWSATQGMRGLILAMTLLTAGIGAFEALLFAMLGSVVDVLSQVAPERLWAQEKGRLALLAGILLLSPLLIALQALSKYQGLSANFPMRLRWNFHRHLLGQSMSFFADEFAGRVSAKLMQTALAVRDCVLIVTDILVFITIYFITMLGVVGSFDLVLVLPFLGWLLCYGLALYFFVPRLGRAASAQADARSLMTGRITDAYTNISTVKLFSHSQREAQFARSAMQEFLGTAYRQMRLVSGFEVVNHVLSMGLIASTAGMTLYLWMQGQVGVGAVAAATAMALRLNGIAHWIMWEMSSLFEHIGTVQDGISTLARDVAVRDVEGAQALQVSRGEIRFEQVSFAYGGTKPVLKALDLQIRAGEKIGLVGRSGAGKSTLVNLLLRFHDLEQGRILIDGQDIAGVSQDSLRAQIGMVTQDTSLLHRSVRDNLLYGRPDADEAQMRRAAERAEAMAFIKSLSDPKGRSGFEAHVGERGVKLSGGQRQRIAIARVMLKDAPILLLDEATSALDSEVEAAIQTSLYRLMEGKTVVAIAHRLSTIAAMDRLIVMDQGEIVEQGDHASLLAQGGLYARLWAHQSGGFLGESD</sequence>
<feature type="transmembrane region" description="Helical" evidence="8">
    <location>
        <begin position="270"/>
        <end position="292"/>
    </location>
</feature>
<dbReference type="PANTHER" id="PTHR43394:SF1">
    <property type="entry name" value="ATP-BINDING CASSETTE SUB-FAMILY B MEMBER 10, MITOCHONDRIAL"/>
    <property type="match status" value="1"/>
</dbReference>
<evidence type="ECO:0000256" key="2">
    <source>
        <dbReference type="ARBA" id="ARBA00022475"/>
    </source>
</evidence>
<dbReference type="Gene3D" id="1.20.1560.10">
    <property type="entry name" value="ABC transporter type 1, transmembrane domain"/>
    <property type="match status" value="1"/>
</dbReference>
<comment type="subcellular location">
    <subcellularLocation>
        <location evidence="1">Cell membrane</location>
        <topology evidence="1">Multi-pass membrane protein</topology>
    </subcellularLocation>
</comment>
<dbReference type="SUPFAM" id="SSF52540">
    <property type="entry name" value="P-loop containing nucleoside triphosphate hydrolases"/>
    <property type="match status" value="1"/>
</dbReference>
<comment type="caution">
    <text evidence="11">The sequence shown here is derived from an EMBL/GenBank/DDBJ whole genome shotgun (WGS) entry which is preliminary data.</text>
</comment>
<evidence type="ECO:0000256" key="5">
    <source>
        <dbReference type="ARBA" id="ARBA00022840"/>
    </source>
</evidence>
<feature type="transmembrane region" description="Helical" evidence="8">
    <location>
        <begin position="84"/>
        <end position="103"/>
    </location>
</feature>
<dbReference type="Proteomes" id="UP000235916">
    <property type="component" value="Unassembled WGS sequence"/>
</dbReference>
<evidence type="ECO:0000256" key="4">
    <source>
        <dbReference type="ARBA" id="ARBA00022741"/>
    </source>
</evidence>
<proteinExistence type="predicted"/>
<dbReference type="PROSITE" id="PS50929">
    <property type="entry name" value="ABC_TM1F"/>
    <property type="match status" value="1"/>
</dbReference>
<evidence type="ECO:0000313" key="12">
    <source>
        <dbReference type="Proteomes" id="UP000235916"/>
    </source>
</evidence>
<dbReference type="EMBL" id="POSP01000003">
    <property type="protein sequence ID" value="PND39319.1"/>
    <property type="molecule type" value="Genomic_DNA"/>
</dbReference>
<dbReference type="InterPro" id="IPR017871">
    <property type="entry name" value="ABC_transporter-like_CS"/>
</dbReference>
<dbReference type="FunFam" id="1.20.1560.10:FF:000070">
    <property type="entry name" value="Multidrug ABC transporter ATP-binding protein"/>
    <property type="match status" value="1"/>
</dbReference>
<feature type="domain" description="ABC transmembrane type-1" evidence="10">
    <location>
        <begin position="41"/>
        <end position="327"/>
    </location>
</feature>
<dbReference type="InterPro" id="IPR003593">
    <property type="entry name" value="AAA+_ATPase"/>
</dbReference>
<keyword evidence="2" id="KW-1003">Cell membrane</keyword>
<keyword evidence="6 8" id="KW-1133">Transmembrane helix</keyword>
<dbReference type="Pfam" id="PF00664">
    <property type="entry name" value="ABC_membrane"/>
    <property type="match status" value="1"/>
</dbReference>
<evidence type="ECO:0000259" key="10">
    <source>
        <dbReference type="PROSITE" id="PS50929"/>
    </source>
</evidence>
<dbReference type="GO" id="GO:0015421">
    <property type="term" value="F:ABC-type oligopeptide transporter activity"/>
    <property type="evidence" value="ECO:0007669"/>
    <property type="project" value="TreeGrafter"/>
</dbReference>
<dbReference type="GO" id="GO:0005524">
    <property type="term" value="F:ATP binding"/>
    <property type="evidence" value="ECO:0007669"/>
    <property type="project" value="UniProtKB-KW"/>
</dbReference>
<gene>
    <name evidence="11" type="ORF">C1O66_18485</name>
</gene>
<name>A0A2N8L0S0_9BURK</name>
<dbReference type="PROSITE" id="PS50893">
    <property type="entry name" value="ABC_TRANSPORTER_2"/>
    <property type="match status" value="1"/>
</dbReference>
<keyword evidence="12" id="KW-1185">Reference proteome</keyword>
<evidence type="ECO:0000313" key="11">
    <source>
        <dbReference type="EMBL" id="PND39319.1"/>
    </source>
</evidence>
<evidence type="ECO:0000256" key="6">
    <source>
        <dbReference type="ARBA" id="ARBA00022989"/>
    </source>
</evidence>
<dbReference type="InterPro" id="IPR011527">
    <property type="entry name" value="ABC1_TM_dom"/>
</dbReference>
<dbReference type="SUPFAM" id="SSF90123">
    <property type="entry name" value="ABC transporter transmembrane region"/>
    <property type="match status" value="1"/>
</dbReference>
<feature type="transmembrane region" description="Helical" evidence="8">
    <location>
        <begin position="155"/>
        <end position="176"/>
    </location>
</feature>
<dbReference type="InterPro" id="IPR036640">
    <property type="entry name" value="ABC1_TM_sf"/>
</dbReference>
<dbReference type="GO" id="GO:0016887">
    <property type="term" value="F:ATP hydrolysis activity"/>
    <property type="evidence" value="ECO:0007669"/>
    <property type="project" value="InterPro"/>
</dbReference>
<dbReference type="FunFam" id="3.40.50.300:FF:000218">
    <property type="entry name" value="Multidrug ABC transporter ATP-binding protein"/>
    <property type="match status" value="1"/>
</dbReference>
<keyword evidence="3 8" id="KW-0812">Transmembrane</keyword>
<evidence type="ECO:0000256" key="7">
    <source>
        <dbReference type="ARBA" id="ARBA00023136"/>
    </source>
</evidence>
<dbReference type="Gene3D" id="3.40.50.300">
    <property type="entry name" value="P-loop containing nucleotide triphosphate hydrolases"/>
    <property type="match status" value="1"/>
</dbReference>